<proteinExistence type="predicted"/>
<reference evidence="2" key="1">
    <citation type="journal article" date="2014" name="Nat. Genet.">
        <title>Genome and transcriptome of the porcine whipworm Trichuris suis.</title>
        <authorList>
            <person name="Jex A.R."/>
            <person name="Nejsum P."/>
            <person name="Schwarz E.M."/>
            <person name="Hu L."/>
            <person name="Young N.D."/>
            <person name="Hall R.S."/>
            <person name="Korhonen P.K."/>
            <person name="Liao S."/>
            <person name="Thamsborg S."/>
            <person name="Xia J."/>
            <person name="Xu P."/>
            <person name="Wang S."/>
            <person name="Scheerlinck J.P."/>
            <person name="Hofmann A."/>
            <person name="Sternberg P.W."/>
            <person name="Wang J."/>
            <person name="Gasser R.B."/>
        </authorList>
    </citation>
    <scope>NUCLEOTIDE SEQUENCE [LARGE SCALE GENOMIC DNA]</scope>
    <source>
        <strain evidence="2">DCEP-RM93F</strain>
    </source>
</reference>
<dbReference type="SUPFAM" id="SSF56672">
    <property type="entry name" value="DNA/RNA polymerases"/>
    <property type="match status" value="1"/>
</dbReference>
<dbReference type="Proteomes" id="UP000030758">
    <property type="component" value="Unassembled WGS sequence"/>
</dbReference>
<gene>
    <name evidence="2" type="ORF">M514_24006</name>
</gene>
<accession>A0A085N312</accession>
<feature type="domain" description="Integrase zinc-binding" evidence="1">
    <location>
        <begin position="517"/>
        <end position="570"/>
    </location>
</feature>
<dbReference type="InterPro" id="IPR008042">
    <property type="entry name" value="Retrotrans_Pao"/>
</dbReference>
<name>A0A085N312_9BILA</name>
<dbReference type="EMBL" id="KL367565">
    <property type="protein sequence ID" value="KFD63858.1"/>
    <property type="molecule type" value="Genomic_DNA"/>
</dbReference>
<dbReference type="PANTHER" id="PTHR47331:SF1">
    <property type="entry name" value="GAG-LIKE PROTEIN"/>
    <property type="match status" value="1"/>
</dbReference>
<dbReference type="AlphaFoldDB" id="A0A085N312"/>
<evidence type="ECO:0000313" key="2">
    <source>
        <dbReference type="EMBL" id="KFD63858.1"/>
    </source>
</evidence>
<protein>
    <recommendedName>
        <fullName evidence="1">Integrase zinc-binding domain-containing protein</fullName>
    </recommendedName>
</protein>
<dbReference type="PANTHER" id="PTHR47331">
    <property type="entry name" value="PHD-TYPE DOMAIN-CONTAINING PROTEIN"/>
    <property type="match status" value="1"/>
</dbReference>
<sequence>MKRFISLRKRISADDELRSSYAKAISELIRLGIARKVEQKELRLPAGRIWYLLHHGVRHPARPNKVRIVFDASLVCEGVSLNSCLRKGPDLLNDLIPLLIQFRQYAVPVIADVERMFHQVQVPLHDQSFLRFLWTEGDEAPQTFQMTRQVFGLRSGPASCILFPLLLLLGWDDPVEKNVLRRFGRWYNDLVSLKGLTIPRWLGFSSKLVKAQLHVFADASEKAFGAASYVRLCFDNGKVTSSLVLAKSRIAPRRSLTIWRLELQAAVLAVRLAAVAASSLHVEENEIFYWTDSLTVIRWLNMEGCRLRAFVAHRVAEILEMSAVSQWRHINGSLNPADDVSRGVSPSALSRCHRWFVGPTFLQLDEQLWPMSTEIAVDADDPEVMNSPRLVAAVVHQEVSCVMHLFDRVSRFKTCVRIVAYIYRFLHYKTFTSTSVTLSAWEIKKALAKCIHVFQRFAFPEEYELLRNGMGLNPKSKLISLDPFLDEDQVIRVGGRLRQGIQLDINRHPAIIPADCSLVHRLVWQRHIDLMHSRTERVLADLRTEYWIMGGRRTVRRIIHRCCYCRRMNAKPCQQFMAPLPKERLYCAAPAFTNVGVNFFGPFEVLIACKASWMYFYMSCVEGFPSGSNAFVYSRITQVHCAKRAAIRDIHNVL</sequence>
<dbReference type="InterPro" id="IPR043502">
    <property type="entry name" value="DNA/RNA_pol_sf"/>
</dbReference>
<dbReference type="Pfam" id="PF05380">
    <property type="entry name" value="Peptidase_A17"/>
    <property type="match status" value="1"/>
</dbReference>
<evidence type="ECO:0000259" key="1">
    <source>
        <dbReference type="Pfam" id="PF17921"/>
    </source>
</evidence>
<organism evidence="2">
    <name type="scientific">Trichuris suis</name>
    <name type="common">pig whipworm</name>
    <dbReference type="NCBI Taxonomy" id="68888"/>
    <lineage>
        <taxon>Eukaryota</taxon>
        <taxon>Metazoa</taxon>
        <taxon>Ecdysozoa</taxon>
        <taxon>Nematoda</taxon>
        <taxon>Enoplea</taxon>
        <taxon>Dorylaimia</taxon>
        <taxon>Trichinellida</taxon>
        <taxon>Trichuridae</taxon>
        <taxon>Trichuris</taxon>
    </lineage>
</organism>
<dbReference type="InterPro" id="IPR041588">
    <property type="entry name" value="Integrase_H2C2"/>
</dbReference>
<dbReference type="Pfam" id="PF17921">
    <property type="entry name" value="Integrase_H2C2"/>
    <property type="match status" value="1"/>
</dbReference>